<dbReference type="InterPro" id="IPR036390">
    <property type="entry name" value="WH_DNA-bd_sf"/>
</dbReference>
<protein>
    <submittedName>
        <fullName evidence="3">DEP domain-containing protein 5</fullName>
    </submittedName>
</protein>
<dbReference type="InterPro" id="IPR036388">
    <property type="entry name" value="WH-like_DNA-bd_sf"/>
</dbReference>
<dbReference type="Proteomes" id="UP000008909">
    <property type="component" value="Unassembled WGS sequence"/>
</dbReference>
<feature type="compositionally biased region" description="Low complexity" evidence="1">
    <location>
        <begin position="157"/>
        <end position="168"/>
    </location>
</feature>
<evidence type="ECO:0000259" key="2">
    <source>
        <dbReference type="PROSITE" id="PS50186"/>
    </source>
</evidence>
<dbReference type="GO" id="GO:0005765">
    <property type="term" value="C:lysosomal membrane"/>
    <property type="evidence" value="ECO:0007669"/>
    <property type="project" value="TreeGrafter"/>
</dbReference>
<proteinExistence type="predicted"/>
<evidence type="ECO:0000313" key="3">
    <source>
        <dbReference type="EMBL" id="GAA51065.1"/>
    </source>
</evidence>
<reference key="2">
    <citation type="submission" date="2011-10" db="EMBL/GenBank/DDBJ databases">
        <title>The genome and transcriptome sequence of Clonorchis sinensis provide insights into the carcinogenic liver fluke.</title>
        <authorList>
            <person name="Wang X."/>
            <person name="Huang Y."/>
            <person name="Chen W."/>
            <person name="Liu H."/>
            <person name="Guo L."/>
            <person name="Chen Y."/>
            <person name="Luo F."/>
            <person name="Zhou W."/>
            <person name="Sun J."/>
            <person name="Mao Q."/>
            <person name="Liang P."/>
            <person name="Zhou C."/>
            <person name="Tian Y."/>
            <person name="Men J."/>
            <person name="Lv X."/>
            <person name="Huang L."/>
            <person name="Zhou J."/>
            <person name="Hu Y."/>
            <person name="Li R."/>
            <person name="Zhang F."/>
            <person name="Lei H."/>
            <person name="Li X."/>
            <person name="Hu X."/>
            <person name="Liang C."/>
            <person name="Xu J."/>
            <person name="Wu Z."/>
            <person name="Yu X."/>
        </authorList>
    </citation>
    <scope>NUCLEOTIDE SEQUENCE</scope>
    <source>
        <strain>Henan</strain>
    </source>
</reference>
<dbReference type="EMBL" id="DF143109">
    <property type="protein sequence ID" value="GAA51065.1"/>
    <property type="molecule type" value="Genomic_DNA"/>
</dbReference>
<dbReference type="AlphaFoldDB" id="G7YDN1"/>
<dbReference type="PROSITE" id="PS50186">
    <property type="entry name" value="DEP"/>
    <property type="match status" value="1"/>
</dbReference>
<dbReference type="Pfam" id="PF19418">
    <property type="entry name" value="DEPDC5_CTD"/>
    <property type="match status" value="2"/>
</dbReference>
<dbReference type="InterPro" id="IPR045838">
    <property type="entry name" value="DEPDC5_CTD"/>
</dbReference>
<dbReference type="SUPFAM" id="SSF46785">
    <property type="entry name" value="Winged helix' DNA-binding domain"/>
    <property type="match status" value="1"/>
</dbReference>
<sequence length="864" mass="95910">TSFKLSIGRLFHSISLVDDSITLTNYRFRQEDPLRMEYTYALRVPDSLTYLPLRTVFTNDTINGLNWSYLDNYLCTRGVSDSYVLLPSLKYWRSRFMMLPIYSNETRRLQDAVKERMNTNGPRVACDVYEDYRLMNHAKFCENFVHFIESINRIRRPPSSARKPARQSTADKPDMSQRARDLSNSSAGPMADASSAAGKIRCPSTAGAVVPSGTTVSFQRFLTGLLASTSQSTSGSETNLNVGQNNATDDQTCITSIPASMNSLGSASDLPPAGNVTPIRTAHPTLVSVWSSLKASSTPLPCIVILMADSENGLPFIQAVGTTAFPERTFMSFDAVVWTMKWLSDIETVEQAVSYLQILLDAGWIRHASGNPAHAFIYGCYIYTLLLPDTKLLSPTSTDASTTPFLEAVDVTGQSTPITPSQPHFAGTPEATSGSTEWSADFQTDWAEVAFAHNACSSSRSPSHSTTDLNRCTLDTTVNHAFPSSFCPGGFLTYTNISTLCDVKSKTGYQELESVLYKSCLCDFDDPTPEGRTEWAHVLYTANFHPQCAFTIELQWLVASGARLTELVNHWHNRAGMSEFHFFPIPCHPFGHAGIFPDVDPLRCPLSIPLNVAPLLRYAAEMLPNRASSAGTLKDSPVLPPSWNGQSNYSAMVVASKLFVGYPSNQQLHLLRSFQHQLLNRFGFIRDTYDADQNPTDGTNFTMPAVTRNWTYVHCSGSIFVMIPVYRTESHIPNLPSEETSTNLTGCNTWMSAQPPPQKMDSAFSTASAPQTGRGNAADNPEYYNACFVEQLNTGFFWVWNHMLPRKRRCYLTGDECFQDAMLADFRAFMTAEDDRLVHAFEVFIGNLNSPSDDDPNESFKKQD</sequence>
<accession>G7YDN1</accession>
<feature type="region of interest" description="Disordered" evidence="1">
    <location>
        <begin position="156"/>
        <end position="198"/>
    </location>
</feature>
<dbReference type="GO" id="GO:0010508">
    <property type="term" value="P:positive regulation of autophagy"/>
    <property type="evidence" value="ECO:0007669"/>
    <property type="project" value="TreeGrafter"/>
</dbReference>
<organism evidence="3 4">
    <name type="scientific">Clonorchis sinensis</name>
    <name type="common">Chinese liver fluke</name>
    <dbReference type="NCBI Taxonomy" id="79923"/>
    <lineage>
        <taxon>Eukaryota</taxon>
        <taxon>Metazoa</taxon>
        <taxon>Spiralia</taxon>
        <taxon>Lophotrochozoa</taxon>
        <taxon>Platyhelminthes</taxon>
        <taxon>Trematoda</taxon>
        <taxon>Digenea</taxon>
        <taxon>Opisthorchiida</taxon>
        <taxon>Opisthorchiata</taxon>
        <taxon>Opisthorchiidae</taxon>
        <taxon>Clonorchis</taxon>
    </lineage>
</organism>
<dbReference type="GO" id="GO:0035556">
    <property type="term" value="P:intracellular signal transduction"/>
    <property type="evidence" value="ECO:0007669"/>
    <property type="project" value="InterPro"/>
</dbReference>
<reference evidence="3" key="1">
    <citation type="journal article" date="2011" name="Genome Biol.">
        <title>The draft genome of the carcinogenic human liver fluke Clonorchis sinensis.</title>
        <authorList>
            <person name="Wang X."/>
            <person name="Chen W."/>
            <person name="Huang Y."/>
            <person name="Sun J."/>
            <person name="Men J."/>
            <person name="Liu H."/>
            <person name="Luo F."/>
            <person name="Guo L."/>
            <person name="Lv X."/>
            <person name="Deng C."/>
            <person name="Zhou C."/>
            <person name="Fan Y."/>
            <person name="Li X."/>
            <person name="Huang L."/>
            <person name="Hu Y."/>
            <person name="Liang C."/>
            <person name="Hu X."/>
            <person name="Xu J."/>
            <person name="Yu X."/>
        </authorList>
    </citation>
    <scope>NUCLEOTIDE SEQUENCE [LARGE SCALE GENOMIC DNA]</scope>
    <source>
        <strain evidence="3">Henan</strain>
    </source>
</reference>
<dbReference type="GO" id="GO:0005096">
    <property type="term" value="F:GTPase activator activity"/>
    <property type="evidence" value="ECO:0007669"/>
    <property type="project" value="InterPro"/>
</dbReference>
<feature type="compositionally biased region" description="Basic and acidic residues" evidence="1">
    <location>
        <begin position="169"/>
        <end position="181"/>
    </location>
</feature>
<dbReference type="SMART" id="SM00049">
    <property type="entry name" value="DEP"/>
    <property type="match status" value="1"/>
</dbReference>
<gene>
    <name evidence="3" type="ORF">CLF_105523</name>
</gene>
<evidence type="ECO:0000256" key="1">
    <source>
        <dbReference type="SAM" id="MobiDB-lite"/>
    </source>
</evidence>
<evidence type="ECO:0000313" key="4">
    <source>
        <dbReference type="Proteomes" id="UP000008909"/>
    </source>
</evidence>
<feature type="domain" description="DEP" evidence="2">
    <location>
        <begin position="310"/>
        <end position="387"/>
    </location>
</feature>
<dbReference type="GO" id="GO:1990130">
    <property type="term" value="C:GATOR1 complex"/>
    <property type="evidence" value="ECO:0007669"/>
    <property type="project" value="TreeGrafter"/>
</dbReference>
<dbReference type="PANTHER" id="PTHR13179">
    <property type="entry name" value="DEP DOMAIN CONTAINING PROTEIN 5"/>
    <property type="match status" value="1"/>
</dbReference>
<dbReference type="GO" id="GO:0034198">
    <property type="term" value="P:cellular response to amino acid starvation"/>
    <property type="evidence" value="ECO:0007669"/>
    <property type="project" value="TreeGrafter"/>
</dbReference>
<dbReference type="Gene3D" id="1.10.10.10">
    <property type="entry name" value="Winged helix-like DNA-binding domain superfamily/Winged helix DNA-binding domain"/>
    <property type="match status" value="1"/>
</dbReference>
<feature type="non-terminal residue" evidence="3">
    <location>
        <position position="1"/>
    </location>
</feature>
<keyword evidence="4" id="KW-1185">Reference proteome</keyword>
<dbReference type="InterPro" id="IPR027244">
    <property type="entry name" value="IML1"/>
</dbReference>
<name>G7YDN1_CLOSI</name>
<dbReference type="GO" id="GO:1904262">
    <property type="term" value="P:negative regulation of TORC1 signaling"/>
    <property type="evidence" value="ECO:0007669"/>
    <property type="project" value="TreeGrafter"/>
</dbReference>
<dbReference type="PANTHER" id="PTHR13179:SF8">
    <property type="entry name" value="GATOR COMPLEX PROTEIN DEPDC5"/>
    <property type="match status" value="1"/>
</dbReference>
<dbReference type="InterPro" id="IPR000591">
    <property type="entry name" value="DEP_dom"/>
</dbReference>